<dbReference type="Gene3D" id="2.60.40.10">
    <property type="entry name" value="Immunoglobulins"/>
    <property type="match status" value="1"/>
</dbReference>
<protein>
    <recommendedName>
        <fullName evidence="4">Ig-like domain-containing protein</fullName>
    </recommendedName>
</protein>
<dbReference type="AlphaFoldDB" id="A0A3B4ZP84"/>
<organism evidence="5">
    <name type="scientific">Stegastes partitus</name>
    <name type="common">bicolor damselfish</name>
    <dbReference type="NCBI Taxonomy" id="144197"/>
    <lineage>
        <taxon>Eukaryota</taxon>
        <taxon>Metazoa</taxon>
        <taxon>Chordata</taxon>
        <taxon>Craniata</taxon>
        <taxon>Vertebrata</taxon>
        <taxon>Euteleostomi</taxon>
        <taxon>Actinopterygii</taxon>
        <taxon>Neopterygii</taxon>
        <taxon>Teleostei</taxon>
        <taxon>Neoteleostei</taxon>
        <taxon>Acanthomorphata</taxon>
        <taxon>Ovalentaria</taxon>
        <taxon>Pomacentridae</taxon>
        <taxon>Stegastes</taxon>
    </lineage>
</organism>
<dbReference type="GO" id="GO:0005886">
    <property type="term" value="C:plasma membrane"/>
    <property type="evidence" value="ECO:0007669"/>
    <property type="project" value="TreeGrafter"/>
</dbReference>
<feature type="signal peptide" evidence="3">
    <location>
        <begin position="1"/>
        <end position="17"/>
    </location>
</feature>
<feature type="chain" id="PRO_5017244556" description="Ig-like domain-containing protein" evidence="3">
    <location>
        <begin position="18"/>
        <end position="115"/>
    </location>
</feature>
<dbReference type="Ensembl" id="ENSSPAT00000003608.1">
    <property type="protein sequence ID" value="ENSSPAP00000003542.1"/>
    <property type="gene ID" value="ENSSPAG00000002735.1"/>
</dbReference>
<dbReference type="InterPro" id="IPR013783">
    <property type="entry name" value="Ig-like_fold"/>
</dbReference>
<feature type="domain" description="Ig-like" evidence="4">
    <location>
        <begin position="10"/>
        <end position="115"/>
    </location>
</feature>
<dbReference type="GO" id="GO:0002376">
    <property type="term" value="P:immune system process"/>
    <property type="evidence" value="ECO:0007669"/>
    <property type="project" value="UniProtKB-KW"/>
</dbReference>
<evidence type="ECO:0000256" key="2">
    <source>
        <dbReference type="ARBA" id="ARBA00022859"/>
    </source>
</evidence>
<dbReference type="PANTHER" id="PTHR23268:SF102">
    <property type="entry name" value="IMMUNOGLOBULIN V-SET DOMAIN-CONTAINING PROTEIN"/>
    <property type="match status" value="1"/>
</dbReference>
<sequence length="115" mass="12748">DVALVLCCFSSITISLSVTFQQSPPQVVKEGTKELKIDCSHDGSSLQVMLWYQHKQSSRSMSLIGYTILQTDPVYESQFQGRFQLKRDNTMNGSLIINTATPSDSAVYFCAASTQ</sequence>
<dbReference type="PROSITE" id="PS50835">
    <property type="entry name" value="IG_LIKE"/>
    <property type="match status" value="1"/>
</dbReference>
<dbReference type="PANTHER" id="PTHR23268">
    <property type="entry name" value="T-CELL RECEPTOR BETA CHAIN"/>
    <property type="match status" value="1"/>
</dbReference>
<accession>A0A3B4ZP84</accession>
<evidence type="ECO:0000256" key="3">
    <source>
        <dbReference type="SAM" id="SignalP"/>
    </source>
</evidence>
<dbReference type="SUPFAM" id="SSF48726">
    <property type="entry name" value="Immunoglobulin"/>
    <property type="match status" value="1"/>
</dbReference>
<evidence type="ECO:0000256" key="1">
    <source>
        <dbReference type="ARBA" id="ARBA00022729"/>
    </source>
</evidence>
<dbReference type="SMART" id="SM00406">
    <property type="entry name" value="IGv"/>
    <property type="match status" value="1"/>
</dbReference>
<keyword evidence="1 3" id="KW-0732">Signal</keyword>
<dbReference type="GeneTree" id="ENSGT01050000245636"/>
<dbReference type="InterPro" id="IPR013106">
    <property type="entry name" value="Ig_V-set"/>
</dbReference>
<evidence type="ECO:0000259" key="4">
    <source>
        <dbReference type="PROSITE" id="PS50835"/>
    </source>
</evidence>
<reference evidence="5" key="1">
    <citation type="submission" date="2023-09" db="UniProtKB">
        <authorList>
            <consortium name="Ensembl"/>
        </authorList>
    </citation>
    <scope>IDENTIFICATION</scope>
</reference>
<evidence type="ECO:0000313" key="5">
    <source>
        <dbReference type="Ensembl" id="ENSSPAP00000003542.1"/>
    </source>
</evidence>
<dbReference type="Pfam" id="PF07686">
    <property type="entry name" value="V-set"/>
    <property type="match status" value="1"/>
</dbReference>
<proteinExistence type="predicted"/>
<dbReference type="GO" id="GO:0007166">
    <property type="term" value="P:cell surface receptor signaling pathway"/>
    <property type="evidence" value="ECO:0007669"/>
    <property type="project" value="TreeGrafter"/>
</dbReference>
<keyword evidence="2" id="KW-0391">Immunity</keyword>
<dbReference type="STRING" id="144197.ENSSPAP00000003542"/>
<name>A0A3B4ZP84_9TELE</name>
<dbReference type="InterPro" id="IPR050413">
    <property type="entry name" value="TCR_beta_variable"/>
</dbReference>
<dbReference type="InterPro" id="IPR007110">
    <property type="entry name" value="Ig-like_dom"/>
</dbReference>
<dbReference type="InterPro" id="IPR036179">
    <property type="entry name" value="Ig-like_dom_sf"/>
</dbReference>